<evidence type="ECO:0000313" key="1">
    <source>
        <dbReference type="EMBL" id="AJD45661.1"/>
    </source>
</evidence>
<dbReference type="HOGENOM" id="CLU_2755074_0_0_5"/>
<dbReference type="AlphaFoldDB" id="A0A0B4XEZ0"/>
<geneLocation type="plasmid" evidence="1 2">
    <name>pRgalR602c</name>
</geneLocation>
<organism evidence="1 2">
    <name type="scientific">Rhizobium gallicum bv. gallicum R602sp</name>
    <dbReference type="NCBI Taxonomy" id="1041138"/>
    <lineage>
        <taxon>Bacteria</taxon>
        <taxon>Pseudomonadati</taxon>
        <taxon>Pseudomonadota</taxon>
        <taxon>Alphaproteobacteria</taxon>
        <taxon>Hyphomicrobiales</taxon>
        <taxon>Rhizobiaceae</taxon>
        <taxon>Rhizobium/Agrobacterium group</taxon>
        <taxon>Rhizobium</taxon>
    </lineage>
</organism>
<gene>
    <name evidence="1" type="ORF">RGR602_PC01635</name>
</gene>
<protein>
    <submittedName>
        <fullName evidence="1">Uncharacterized protein</fullName>
    </submittedName>
</protein>
<reference evidence="1 2" key="1">
    <citation type="submission" date="2013-11" db="EMBL/GenBank/DDBJ databases">
        <title>Complete genome sequence of Rhizobium gallicum bv. gallicum R602.</title>
        <authorList>
            <person name="Bustos P."/>
            <person name="Santamaria R.I."/>
            <person name="Lozano L."/>
            <person name="Acosta J.L."/>
            <person name="Ormeno-Orrillo E."/>
            <person name="Rogel M.A."/>
            <person name="Romero D."/>
            <person name="Cevallos M.A."/>
            <person name="Martinez-Romero E."/>
            <person name="Gonzalez V."/>
        </authorList>
    </citation>
    <scope>NUCLEOTIDE SEQUENCE [LARGE SCALE GENOMIC DNA]</scope>
    <source>
        <strain evidence="1 2">R602</strain>
        <plasmid evidence="1 2">pRgalR602c</plasmid>
    </source>
</reference>
<dbReference type="KEGG" id="rga:RGR602_PC01635"/>
<sequence length="70" mass="7903">MPGRAFRRGLAKQAQFGFPGVENKTFPAMEQWPHDYGRCFLQSLRAFYKDQDYFEANLGLLKNSGDGGLG</sequence>
<dbReference type="Proteomes" id="UP000031368">
    <property type="component" value="Plasmid pRgalR602c"/>
</dbReference>
<keyword evidence="1" id="KW-0614">Plasmid</keyword>
<accession>A0A0B4XEZ0</accession>
<name>A0A0B4XEZ0_9HYPH</name>
<dbReference type="EMBL" id="CP006880">
    <property type="protein sequence ID" value="AJD45661.1"/>
    <property type="molecule type" value="Genomic_DNA"/>
</dbReference>
<proteinExistence type="predicted"/>
<keyword evidence="2" id="KW-1185">Reference proteome</keyword>
<evidence type="ECO:0000313" key="2">
    <source>
        <dbReference type="Proteomes" id="UP000031368"/>
    </source>
</evidence>